<protein>
    <submittedName>
        <fullName evidence="1">Uncharacterized protein</fullName>
    </submittedName>
</protein>
<organism evidence="1 2">
    <name type="scientific">Mauremys mutica</name>
    <name type="common">yellowpond turtle</name>
    <dbReference type="NCBI Taxonomy" id="74926"/>
    <lineage>
        <taxon>Eukaryota</taxon>
        <taxon>Metazoa</taxon>
        <taxon>Chordata</taxon>
        <taxon>Craniata</taxon>
        <taxon>Vertebrata</taxon>
        <taxon>Euteleostomi</taxon>
        <taxon>Archelosauria</taxon>
        <taxon>Testudinata</taxon>
        <taxon>Testudines</taxon>
        <taxon>Cryptodira</taxon>
        <taxon>Durocryptodira</taxon>
        <taxon>Testudinoidea</taxon>
        <taxon>Geoemydidae</taxon>
        <taxon>Geoemydinae</taxon>
        <taxon>Mauremys</taxon>
    </lineage>
</organism>
<evidence type="ECO:0000313" key="1">
    <source>
        <dbReference type="EMBL" id="KAH1168736.1"/>
    </source>
</evidence>
<dbReference type="AlphaFoldDB" id="A0A9D4AU80"/>
<dbReference type="Proteomes" id="UP000827986">
    <property type="component" value="Unassembled WGS sequence"/>
</dbReference>
<gene>
    <name evidence="1" type="ORF">KIL84_013326</name>
</gene>
<name>A0A9D4AU80_9SAUR</name>
<reference evidence="1" key="1">
    <citation type="submission" date="2021-09" db="EMBL/GenBank/DDBJ databases">
        <title>The genome of Mauremys mutica provides insights into the evolution of semi-aquatic lifestyle.</title>
        <authorList>
            <person name="Gong S."/>
            <person name="Gao Y."/>
        </authorList>
    </citation>
    <scope>NUCLEOTIDE SEQUENCE</scope>
    <source>
        <strain evidence="1">MM-2020</strain>
        <tissue evidence="1">Muscle</tissue>
    </source>
</reference>
<dbReference type="EMBL" id="JAHDVG010000485">
    <property type="protein sequence ID" value="KAH1168736.1"/>
    <property type="molecule type" value="Genomic_DNA"/>
</dbReference>
<sequence>MVHSLPYTGCFWNLKPPVTWISSLLLELFHSSSLIVNEYILVQEPLLHLLCLLKKFLKQSPDQKNDHPASYFKTPTDPCWVGGMLYTPITHSCLDINARVSSQDQDKLGKHPSVHGIPSHPTKSLLVPLSRPSTGIIPLCITQPITSQPSPSFIPYSSPTPLPQCTIYITKIKTIVFLSWEG</sequence>
<accession>A0A9D4AU80</accession>
<evidence type="ECO:0000313" key="2">
    <source>
        <dbReference type="Proteomes" id="UP000827986"/>
    </source>
</evidence>
<keyword evidence="2" id="KW-1185">Reference proteome</keyword>
<proteinExistence type="predicted"/>
<comment type="caution">
    <text evidence="1">The sequence shown here is derived from an EMBL/GenBank/DDBJ whole genome shotgun (WGS) entry which is preliminary data.</text>
</comment>